<dbReference type="InterPro" id="IPR018134">
    <property type="entry name" value="LAMP_CS"/>
</dbReference>
<feature type="region of interest" description="Disordered" evidence="1">
    <location>
        <begin position="45"/>
        <end position="71"/>
    </location>
</feature>
<proteinExistence type="predicted"/>
<organism evidence="2 3">
    <name type="scientific">Marchantia polymorpha</name>
    <name type="common">Common liverwort</name>
    <name type="synonym">Marchantia aquatica</name>
    <dbReference type="NCBI Taxonomy" id="3197"/>
    <lineage>
        <taxon>Eukaryota</taxon>
        <taxon>Viridiplantae</taxon>
        <taxon>Streptophyta</taxon>
        <taxon>Embryophyta</taxon>
        <taxon>Marchantiophyta</taxon>
        <taxon>Marchantiopsida</taxon>
        <taxon>Marchantiidae</taxon>
        <taxon>Marchantiales</taxon>
        <taxon>Marchantiaceae</taxon>
        <taxon>Marchantia</taxon>
    </lineage>
</organism>
<keyword evidence="3" id="KW-1185">Reference proteome</keyword>
<dbReference type="EMBL" id="KZ772947">
    <property type="protein sequence ID" value="PTQ29370.1"/>
    <property type="molecule type" value="Genomic_DNA"/>
</dbReference>
<protein>
    <submittedName>
        <fullName evidence="2">Uncharacterized protein</fullName>
    </submittedName>
</protein>
<dbReference type="GO" id="GO:0005886">
    <property type="term" value="C:plasma membrane"/>
    <property type="evidence" value="ECO:0007669"/>
    <property type="project" value="UniProtKB-SubCell"/>
</dbReference>
<evidence type="ECO:0000256" key="1">
    <source>
        <dbReference type="SAM" id="MobiDB-lite"/>
    </source>
</evidence>
<evidence type="ECO:0000313" key="3">
    <source>
        <dbReference type="Proteomes" id="UP000244005"/>
    </source>
</evidence>
<sequence>MKRVWLWMWCSVPKQRDWRGECILLSCVLAQLSLTLRINYQTTARRHQQQQPESQPASQLHRSRRPSTGLLEPGVWSLREKADSLNIIFDCRDGKAFQIVTSVGESPAMASSR</sequence>
<accession>A0A2R6W684</accession>
<dbReference type="Gramene" id="Mp3g18930.1">
    <property type="protein sequence ID" value="Mp3g18930.1.cds1"/>
    <property type="gene ID" value="Mp3g18930"/>
</dbReference>
<dbReference type="Proteomes" id="UP000244005">
    <property type="component" value="Unassembled WGS sequence"/>
</dbReference>
<name>A0A2R6W684_MARPO</name>
<gene>
    <name evidence="2" type="ORF">MARPO_0142s0002</name>
</gene>
<dbReference type="PROSITE" id="PS00310">
    <property type="entry name" value="LAMP_1"/>
    <property type="match status" value="1"/>
</dbReference>
<reference evidence="3" key="1">
    <citation type="journal article" date="2017" name="Cell">
        <title>Insights into land plant evolution garnered from the Marchantia polymorpha genome.</title>
        <authorList>
            <person name="Bowman J.L."/>
            <person name="Kohchi T."/>
            <person name="Yamato K.T."/>
            <person name="Jenkins J."/>
            <person name="Shu S."/>
            <person name="Ishizaki K."/>
            <person name="Yamaoka S."/>
            <person name="Nishihama R."/>
            <person name="Nakamura Y."/>
            <person name="Berger F."/>
            <person name="Adam C."/>
            <person name="Aki S.S."/>
            <person name="Althoff F."/>
            <person name="Araki T."/>
            <person name="Arteaga-Vazquez M.A."/>
            <person name="Balasubrmanian S."/>
            <person name="Barry K."/>
            <person name="Bauer D."/>
            <person name="Boehm C.R."/>
            <person name="Briginshaw L."/>
            <person name="Caballero-Perez J."/>
            <person name="Catarino B."/>
            <person name="Chen F."/>
            <person name="Chiyoda S."/>
            <person name="Chovatia M."/>
            <person name="Davies K.M."/>
            <person name="Delmans M."/>
            <person name="Demura T."/>
            <person name="Dierschke T."/>
            <person name="Dolan L."/>
            <person name="Dorantes-Acosta A.E."/>
            <person name="Eklund D.M."/>
            <person name="Florent S.N."/>
            <person name="Flores-Sandoval E."/>
            <person name="Fujiyama A."/>
            <person name="Fukuzawa H."/>
            <person name="Galik B."/>
            <person name="Grimanelli D."/>
            <person name="Grimwood J."/>
            <person name="Grossniklaus U."/>
            <person name="Hamada T."/>
            <person name="Haseloff J."/>
            <person name="Hetherington A.J."/>
            <person name="Higo A."/>
            <person name="Hirakawa Y."/>
            <person name="Hundley H.N."/>
            <person name="Ikeda Y."/>
            <person name="Inoue K."/>
            <person name="Inoue S.I."/>
            <person name="Ishida S."/>
            <person name="Jia Q."/>
            <person name="Kakita M."/>
            <person name="Kanazawa T."/>
            <person name="Kawai Y."/>
            <person name="Kawashima T."/>
            <person name="Kennedy M."/>
            <person name="Kinose K."/>
            <person name="Kinoshita T."/>
            <person name="Kohara Y."/>
            <person name="Koide E."/>
            <person name="Komatsu K."/>
            <person name="Kopischke S."/>
            <person name="Kubo M."/>
            <person name="Kyozuka J."/>
            <person name="Lagercrantz U."/>
            <person name="Lin S.S."/>
            <person name="Lindquist E."/>
            <person name="Lipzen A.M."/>
            <person name="Lu C.W."/>
            <person name="De Luna E."/>
            <person name="Martienssen R.A."/>
            <person name="Minamino N."/>
            <person name="Mizutani M."/>
            <person name="Mizutani M."/>
            <person name="Mochizuki N."/>
            <person name="Monte I."/>
            <person name="Mosher R."/>
            <person name="Nagasaki H."/>
            <person name="Nakagami H."/>
            <person name="Naramoto S."/>
            <person name="Nishitani K."/>
            <person name="Ohtani M."/>
            <person name="Okamoto T."/>
            <person name="Okumura M."/>
            <person name="Phillips J."/>
            <person name="Pollak B."/>
            <person name="Reinders A."/>
            <person name="Rovekamp M."/>
            <person name="Sano R."/>
            <person name="Sawa S."/>
            <person name="Schmid M.W."/>
            <person name="Shirakawa M."/>
            <person name="Solano R."/>
            <person name="Spunde A."/>
            <person name="Suetsugu N."/>
            <person name="Sugano S."/>
            <person name="Sugiyama A."/>
            <person name="Sun R."/>
            <person name="Suzuki Y."/>
            <person name="Takenaka M."/>
            <person name="Takezawa D."/>
            <person name="Tomogane H."/>
            <person name="Tsuzuki M."/>
            <person name="Ueda T."/>
            <person name="Umeda M."/>
            <person name="Ward J.M."/>
            <person name="Watanabe Y."/>
            <person name="Yazaki K."/>
            <person name="Yokoyama R."/>
            <person name="Yoshitake Y."/>
            <person name="Yotsui I."/>
            <person name="Zachgo S."/>
            <person name="Schmutz J."/>
        </authorList>
    </citation>
    <scope>NUCLEOTIDE SEQUENCE [LARGE SCALE GENOMIC DNA]</scope>
    <source>
        <strain evidence="3">Tak-1</strain>
    </source>
</reference>
<evidence type="ECO:0000313" key="2">
    <source>
        <dbReference type="EMBL" id="PTQ29370.1"/>
    </source>
</evidence>
<dbReference type="AlphaFoldDB" id="A0A2R6W684"/>
<feature type="compositionally biased region" description="Low complexity" evidence="1">
    <location>
        <begin position="49"/>
        <end position="59"/>
    </location>
</feature>